<dbReference type="KEGG" id="kla:KLLA0_C10879g"/>
<dbReference type="Proteomes" id="UP000000598">
    <property type="component" value="Chromosome C"/>
</dbReference>
<reference evidence="3 4" key="1">
    <citation type="journal article" date="2004" name="Nature">
        <title>Genome evolution in yeasts.</title>
        <authorList>
            <consortium name="Genolevures"/>
            <person name="Dujon B."/>
            <person name="Sherman D."/>
            <person name="Fischer G."/>
            <person name="Durrens P."/>
            <person name="Casaregola S."/>
            <person name="Lafontaine I."/>
            <person name="de Montigny J."/>
            <person name="Marck C."/>
            <person name="Neuveglise C."/>
            <person name="Talla E."/>
            <person name="Goffard N."/>
            <person name="Frangeul L."/>
            <person name="Aigle M."/>
            <person name="Anthouard V."/>
            <person name="Babour A."/>
            <person name="Barbe V."/>
            <person name="Barnay S."/>
            <person name="Blanchin S."/>
            <person name="Beckerich J.M."/>
            <person name="Beyne E."/>
            <person name="Bleykasten C."/>
            <person name="Boisrame A."/>
            <person name="Boyer J."/>
            <person name="Cattolico L."/>
            <person name="Confanioleri F."/>
            <person name="de Daruvar A."/>
            <person name="Despons L."/>
            <person name="Fabre E."/>
            <person name="Fairhead C."/>
            <person name="Ferry-Dumazet H."/>
            <person name="Groppi A."/>
            <person name="Hantraye F."/>
            <person name="Hennequin C."/>
            <person name="Jauniaux N."/>
            <person name="Joyet P."/>
            <person name="Kachouri R."/>
            <person name="Kerrest A."/>
            <person name="Koszul R."/>
            <person name="Lemaire M."/>
            <person name="Lesur I."/>
            <person name="Ma L."/>
            <person name="Muller H."/>
            <person name="Nicaud J.M."/>
            <person name="Nikolski M."/>
            <person name="Oztas S."/>
            <person name="Ozier-Kalogeropoulos O."/>
            <person name="Pellenz S."/>
            <person name="Potier S."/>
            <person name="Richard G.F."/>
            <person name="Straub M.L."/>
            <person name="Suleau A."/>
            <person name="Swennene D."/>
            <person name="Tekaia F."/>
            <person name="Wesolowski-Louvel M."/>
            <person name="Westhof E."/>
            <person name="Wirth B."/>
            <person name="Zeniou-Meyer M."/>
            <person name="Zivanovic I."/>
            <person name="Bolotin-Fukuhara M."/>
            <person name="Thierry A."/>
            <person name="Bouchier C."/>
            <person name="Caudron B."/>
            <person name="Scarpelli C."/>
            <person name="Gaillardin C."/>
            <person name="Weissenbach J."/>
            <person name="Wincker P."/>
            <person name="Souciet J.L."/>
        </authorList>
    </citation>
    <scope>NUCLEOTIDE SEQUENCE [LARGE SCALE GENOMIC DNA]</scope>
    <source>
        <strain evidence="4">ATCC 8585 / CBS 2359 / DSM 70799 / NBRC 1267 / NRRL Y-1140 / WM37</strain>
    </source>
</reference>
<feature type="region of interest" description="Disordered" evidence="2">
    <location>
        <begin position="717"/>
        <end position="755"/>
    </location>
</feature>
<dbReference type="InParanoid" id="Q6CTQ4"/>
<protein>
    <submittedName>
        <fullName evidence="3">KLLA0C10879p</fullName>
    </submittedName>
</protein>
<dbReference type="HOGENOM" id="CLU_341332_0_0_1"/>
<feature type="coiled-coil region" evidence="1">
    <location>
        <begin position="545"/>
        <end position="600"/>
    </location>
</feature>
<evidence type="ECO:0000256" key="2">
    <source>
        <dbReference type="SAM" id="MobiDB-lite"/>
    </source>
</evidence>
<feature type="coiled-coil region" evidence="1">
    <location>
        <begin position="436"/>
        <end position="505"/>
    </location>
</feature>
<gene>
    <name evidence="3" type="ORF">KLLA0_C10879g</name>
</gene>
<feature type="compositionally biased region" description="Polar residues" evidence="2">
    <location>
        <begin position="667"/>
        <end position="677"/>
    </location>
</feature>
<dbReference type="STRING" id="284590.Q6CTQ4"/>
<proteinExistence type="predicted"/>
<evidence type="ECO:0000313" key="4">
    <source>
        <dbReference type="Proteomes" id="UP000000598"/>
    </source>
</evidence>
<feature type="coiled-coil region" evidence="1">
    <location>
        <begin position="140"/>
        <end position="167"/>
    </location>
</feature>
<accession>Q6CTQ4</accession>
<evidence type="ECO:0000256" key="1">
    <source>
        <dbReference type="SAM" id="Coils"/>
    </source>
</evidence>
<feature type="region of interest" description="Disordered" evidence="2">
    <location>
        <begin position="665"/>
        <end position="686"/>
    </location>
</feature>
<dbReference type="FunCoup" id="Q6CTQ4">
    <property type="interactions" value="393"/>
</dbReference>
<keyword evidence="1" id="KW-0175">Coiled coil</keyword>
<dbReference type="EMBL" id="CR382123">
    <property type="protein sequence ID" value="CAH01536.1"/>
    <property type="molecule type" value="Genomic_DNA"/>
</dbReference>
<organism evidence="3 4">
    <name type="scientific">Kluyveromyces lactis (strain ATCC 8585 / CBS 2359 / DSM 70799 / NBRC 1267 / NRRL Y-1140 / WM37)</name>
    <name type="common">Yeast</name>
    <name type="synonym">Candida sphaerica</name>
    <dbReference type="NCBI Taxonomy" id="284590"/>
    <lineage>
        <taxon>Eukaryota</taxon>
        <taxon>Fungi</taxon>
        <taxon>Dikarya</taxon>
        <taxon>Ascomycota</taxon>
        <taxon>Saccharomycotina</taxon>
        <taxon>Saccharomycetes</taxon>
        <taxon>Saccharomycetales</taxon>
        <taxon>Saccharomycetaceae</taxon>
        <taxon>Kluyveromyces</taxon>
    </lineage>
</organism>
<evidence type="ECO:0000313" key="3">
    <source>
        <dbReference type="EMBL" id="CAH01536.1"/>
    </source>
</evidence>
<keyword evidence="4" id="KW-1185">Reference proteome</keyword>
<feature type="compositionally biased region" description="Basic and acidic residues" evidence="2">
    <location>
        <begin position="102"/>
        <end position="112"/>
    </location>
</feature>
<dbReference type="eggNOG" id="ENOG502R6M6">
    <property type="taxonomic scope" value="Eukaryota"/>
</dbReference>
<feature type="region of interest" description="Disordered" evidence="2">
    <location>
        <begin position="20"/>
        <end position="43"/>
    </location>
</feature>
<feature type="region of interest" description="Disordered" evidence="2">
    <location>
        <begin position="96"/>
        <end position="120"/>
    </location>
</feature>
<dbReference type="OMA" id="TQRICSN"/>
<dbReference type="PaxDb" id="284590-Q6CTQ4"/>
<sequence>MSNFFRDNSIGFKPRHNIFSKLRTGKDTESDESNNSSIMENPFFQRTEESVKLLTPKDKPLLAKELIQSTPKSSPTKKQAEEEELEITEVREVALQQPDDVVSEKDEKESHSINDSSTINDNTSSNDVLLEAFTNTQRICSNLKIELQKQQQKNLQQKELIDQYKAEILAVTEKIHVHKNLLSLLEDQIKGLKHSKSENDSLIAELGDSYKLLNEKVKSSIAESEALKITLQQQKSLQKSLESALQQKNKELDYKKKELDECSGQLSEEKIKYTELLQQLSTSKKEITAEIQECFNKVEATSNTRVDTLQNYVNSRLQAICENIKEANVDIAKGLGMDLNQKTEKLISELGVVKDSVSTAATSTTEIIMHEVNKLYVTLPHIENIVSELKEMTANNGTLTMEFITSAFLSSVDTLLKTLQVSMESLQKLPDAICTLDNKITSAEGFENEINALKEEVHTTMLQKTETVSMLRSKDHEIEELNNNLLSKIKELEELSDKNAILQTEFSSITVSNEAYVREITRIKKENEEAITSLDSKLTAQTEISSILQKDMNDTKKEIDSLKKKHTQALDENNSIKHKYENLQQQFHKINVELVQSKAKELEFGEINRNLREQFEELESASNHTSNSFKRVNDKVHALEKEKSALNLEKLDLMDKIEELEDKLKEANNQNRSNSNLDPPKRKISSTQQKIIEDDAFALSSDDLELTNPEYSMLMKPVEARRMPSKSNKAVRRKKLLLSDDLEDSPRLKKTKRFR</sequence>
<feature type="coiled-coil region" evidence="1">
    <location>
        <begin position="231"/>
        <end position="258"/>
    </location>
</feature>
<dbReference type="AlphaFoldDB" id="Q6CTQ4"/>
<name>Q6CTQ4_KLULA</name>